<evidence type="ECO:0000313" key="4">
    <source>
        <dbReference type="Proteomes" id="UP000013085"/>
    </source>
</evidence>
<keyword evidence="1" id="KW-0269">Exonuclease</keyword>
<dbReference type="PANTHER" id="PTHR30231">
    <property type="entry name" value="DNA POLYMERASE III SUBUNIT EPSILON"/>
    <property type="match status" value="1"/>
</dbReference>
<dbReference type="CDD" id="cd06130">
    <property type="entry name" value="DNA_pol_III_epsilon_like"/>
    <property type="match status" value="1"/>
</dbReference>
<evidence type="ECO:0000313" key="3">
    <source>
        <dbReference type="EMBL" id="ENZ13287.1"/>
    </source>
</evidence>
<keyword evidence="1" id="KW-0540">Nuclease</keyword>
<dbReference type="Pfam" id="PF00929">
    <property type="entry name" value="RNase_T"/>
    <property type="match status" value="1"/>
</dbReference>
<protein>
    <recommendedName>
        <fullName evidence="2">Exonuclease domain-containing protein</fullName>
    </recommendedName>
</protein>
<dbReference type="Gene3D" id="3.30.420.10">
    <property type="entry name" value="Ribonuclease H-like superfamily/Ribonuclease H"/>
    <property type="match status" value="1"/>
</dbReference>
<evidence type="ECO:0000256" key="1">
    <source>
        <dbReference type="ARBA" id="ARBA00022839"/>
    </source>
</evidence>
<dbReference type="GO" id="GO:0005829">
    <property type="term" value="C:cytosol"/>
    <property type="evidence" value="ECO:0007669"/>
    <property type="project" value="TreeGrafter"/>
</dbReference>
<dbReference type="EMBL" id="AGYR01000034">
    <property type="protein sequence ID" value="ENZ13287.1"/>
    <property type="molecule type" value="Genomic_DNA"/>
</dbReference>
<organism evidence="3 4">
    <name type="scientific">[Clostridium] clostridioforme 90A8</name>
    <dbReference type="NCBI Taxonomy" id="999408"/>
    <lineage>
        <taxon>Bacteria</taxon>
        <taxon>Bacillati</taxon>
        <taxon>Bacillota</taxon>
        <taxon>Clostridia</taxon>
        <taxon>Lachnospirales</taxon>
        <taxon>Lachnospiraceae</taxon>
        <taxon>Enterocloster</taxon>
    </lineage>
</organism>
<feature type="domain" description="Exonuclease" evidence="2">
    <location>
        <begin position="3"/>
        <end position="166"/>
    </location>
</feature>
<keyword evidence="1" id="KW-0378">Hydrolase</keyword>
<dbReference type="PATRIC" id="fig|999408.3.peg.3258"/>
<dbReference type="SMART" id="SM00479">
    <property type="entry name" value="EXOIII"/>
    <property type="match status" value="1"/>
</dbReference>
<comment type="caution">
    <text evidence="3">The sequence shown here is derived from an EMBL/GenBank/DDBJ whole genome shotgun (WGS) entry which is preliminary data.</text>
</comment>
<dbReference type="InterPro" id="IPR036397">
    <property type="entry name" value="RNaseH_sf"/>
</dbReference>
<dbReference type="RefSeq" id="WP_002593402.1">
    <property type="nucleotide sequence ID" value="NZ_KB850977.1"/>
</dbReference>
<dbReference type="GO" id="GO:0003676">
    <property type="term" value="F:nucleic acid binding"/>
    <property type="evidence" value="ECO:0007669"/>
    <property type="project" value="InterPro"/>
</dbReference>
<accession>A0A0E2HMM4</accession>
<name>A0A0E2HMM4_9FIRM</name>
<dbReference type="Proteomes" id="UP000013085">
    <property type="component" value="Unassembled WGS sequence"/>
</dbReference>
<dbReference type="FunFam" id="3.30.420.10:FF:000045">
    <property type="entry name" value="3'-5' exonuclease DinG"/>
    <property type="match status" value="1"/>
</dbReference>
<dbReference type="InterPro" id="IPR012337">
    <property type="entry name" value="RNaseH-like_sf"/>
</dbReference>
<proteinExistence type="predicted"/>
<gene>
    <name evidence="3" type="ORF">HMPREF1090_03020</name>
</gene>
<dbReference type="GO" id="GO:0008408">
    <property type="term" value="F:3'-5' exonuclease activity"/>
    <property type="evidence" value="ECO:0007669"/>
    <property type="project" value="TreeGrafter"/>
</dbReference>
<dbReference type="InterPro" id="IPR013520">
    <property type="entry name" value="Ribonucl_H"/>
</dbReference>
<dbReference type="PANTHER" id="PTHR30231:SF42">
    <property type="entry name" value="EXONUCLEASE"/>
    <property type="match status" value="1"/>
</dbReference>
<dbReference type="AlphaFoldDB" id="A0A0E2HMM4"/>
<sequence>MSRFVAFDVETPNRENCRMSAIGITIIEDGQITDEFYSLVNPETYFDYFNTRLTGISEAVVMNAPTFPELWEKIEPMMSSGLLVAHNAVFDMGVLKRCLQGYDIEWRPYTRYVCTVQMGRRLLPGISHKLNVLCDYYSIDLNHHQADSDSRACAEILLRYLEGGADVKQFIRTYSLNK</sequence>
<reference evidence="3 4" key="1">
    <citation type="submission" date="2013-01" db="EMBL/GenBank/DDBJ databases">
        <title>The Genome Sequence of Clostridium clostridioforme 90A8.</title>
        <authorList>
            <consortium name="The Broad Institute Genome Sequencing Platform"/>
            <person name="Earl A."/>
            <person name="Ward D."/>
            <person name="Feldgarden M."/>
            <person name="Gevers D."/>
            <person name="Courvalin P."/>
            <person name="Lambert T."/>
            <person name="Walker B."/>
            <person name="Young S.K."/>
            <person name="Zeng Q."/>
            <person name="Gargeya S."/>
            <person name="Fitzgerald M."/>
            <person name="Haas B."/>
            <person name="Abouelleil A."/>
            <person name="Alvarado L."/>
            <person name="Arachchi H.M."/>
            <person name="Berlin A.M."/>
            <person name="Chapman S.B."/>
            <person name="Dewar J."/>
            <person name="Goldberg J."/>
            <person name="Griggs A."/>
            <person name="Gujja S."/>
            <person name="Hansen M."/>
            <person name="Howarth C."/>
            <person name="Imamovic A."/>
            <person name="Larimer J."/>
            <person name="McCowan C."/>
            <person name="Murphy C."/>
            <person name="Neiman D."/>
            <person name="Pearson M."/>
            <person name="Priest M."/>
            <person name="Roberts A."/>
            <person name="Saif S."/>
            <person name="Shea T."/>
            <person name="Sisk P."/>
            <person name="Sykes S."/>
            <person name="Wortman J."/>
            <person name="Nusbaum C."/>
            <person name="Birren B."/>
        </authorList>
    </citation>
    <scope>NUCLEOTIDE SEQUENCE [LARGE SCALE GENOMIC DNA]</scope>
    <source>
        <strain evidence="3 4">90A8</strain>
    </source>
</reference>
<dbReference type="SUPFAM" id="SSF53098">
    <property type="entry name" value="Ribonuclease H-like"/>
    <property type="match status" value="1"/>
</dbReference>
<evidence type="ECO:0000259" key="2">
    <source>
        <dbReference type="SMART" id="SM00479"/>
    </source>
</evidence>
<dbReference type="HOGENOM" id="CLU_047806_14_1_9"/>